<feature type="compositionally biased region" description="Basic and acidic residues" evidence="2">
    <location>
        <begin position="392"/>
        <end position="403"/>
    </location>
</feature>
<feature type="compositionally biased region" description="Polar residues" evidence="2">
    <location>
        <begin position="321"/>
        <end position="339"/>
    </location>
</feature>
<dbReference type="GO" id="GO:0003743">
    <property type="term" value="F:translation initiation factor activity"/>
    <property type="evidence" value="ECO:0007669"/>
    <property type="project" value="UniProtKB-KW"/>
</dbReference>
<feature type="compositionally biased region" description="Polar residues" evidence="2">
    <location>
        <begin position="236"/>
        <end position="250"/>
    </location>
</feature>
<dbReference type="InterPro" id="IPR023398">
    <property type="entry name" value="TIF_eIF4e-like"/>
</dbReference>
<comment type="similarity">
    <text evidence="1">Belongs to the eukaryotic initiation factor 4E family.</text>
</comment>
<accession>A0A8H7Q549</accession>
<dbReference type="GO" id="GO:0000340">
    <property type="term" value="F:RNA 7-methylguanosine cap binding"/>
    <property type="evidence" value="ECO:0007669"/>
    <property type="project" value="TreeGrafter"/>
</dbReference>
<evidence type="ECO:0000256" key="1">
    <source>
        <dbReference type="RuleBase" id="RU004374"/>
    </source>
</evidence>
<keyword evidence="4" id="KW-1185">Reference proteome</keyword>
<feature type="compositionally biased region" description="Polar residues" evidence="2">
    <location>
        <begin position="289"/>
        <end position="299"/>
    </location>
</feature>
<gene>
    <name evidence="3" type="ORF">INT43_002575</name>
</gene>
<comment type="caution">
    <text evidence="3">The sequence shown here is derived from an EMBL/GenBank/DDBJ whole genome shotgun (WGS) entry which is preliminary data.</text>
</comment>
<dbReference type="Proteomes" id="UP000654370">
    <property type="component" value="Unassembled WGS sequence"/>
</dbReference>
<reference evidence="3" key="1">
    <citation type="submission" date="2020-12" db="EMBL/GenBank/DDBJ databases">
        <title>Metabolic potential, ecology and presence of endohyphal bacteria is reflected in genomic diversity of Mucoromycotina.</title>
        <authorList>
            <person name="Muszewska A."/>
            <person name="Okrasinska A."/>
            <person name="Steczkiewicz K."/>
            <person name="Drgas O."/>
            <person name="Orlowska M."/>
            <person name="Perlinska-Lenart U."/>
            <person name="Aleksandrzak-Piekarczyk T."/>
            <person name="Szatraj K."/>
            <person name="Zielenkiewicz U."/>
            <person name="Pilsyk S."/>
            <person name="Malc E."/>
            <person name="Mieczkowski P."/>
            <person name="Kruszewska J.S."/>
            <person name="Biernat P."/>
            <person name="Pawlowska J."/>
        </authorList>
    </citation>
    <scope>NUCLEOTIDE SEQUENCE</scope>
    <source>
        <strain evidence="3">WA0000067209</strain>
    </source>
</reference>
<feature type="compositionally biased region" description="Basic and acidic residues" evidence="2">
    <location>
        <begin position="205"/>
        <end position="214"/>
    </location>
</feature>
<evidence type="ECO:0000256" key="2">
    <source>
        <dbReference type="SAM" id="MobiDB-lite"/>
    </source>
</evidence>
<dbReference type="EMBL" id="JAEPQZ010000001">
    <property type="protein sequence ID" value="KAG2186137.1"/>
    <property type="molecule type" value="Genomic_DNA"/>
</dbReference>
<evidence type="ECO:0000313" key="3">
    <source>
        <dbReference type="EMBL" id="KAG2186137.1"/>
    </source>
</evidence>
<name>A0A8H7Q549_MORIS</name>
<dbReference type="SUPFAM" id="SSF55418">
    <property type="entry name" value="eIF4e-like"/>
    <property type="match status" value="1"/>
</dbReference>
<organism evidence="3 4">
    <name type="scientific">Mortierella isabellina</name>
    <name type="common">Filamentous fungus</name>
    <name type="synonym">Umbelopsis isabellina</name>
    <dbReference type="NCBI Taxonomy" id="91625"/>
    <lineage>
        <taxon>Eukaryota</taxon>
        <taxon>Fungi</taxon>
        <taxon>Fungi incertae sedis</taxon>
        <taxon>Mucoromycota</taxon>
        <taxon>Mucoromycotina</taxon>
        <taxon>Umbelopsidomycetes</taxon>
        <taxon>Umbelopsidales</taxon>
        <taxon>Umbelopsidaceae</taxon>
        <taxon>Umbelopsis</taxon>
    </lineage>
</organism>
<feature type="compositionally biased region" description="Basic and acidic residues" evidence="2">
    <location>
        <begin position="252"/>
        <end position="272"/>
    </location>
</feature>
<protein>
    <submittedName>
        <fullName evidence="3">Uncharacterized protein</fullName>
    </submittedName>
</protein>
<sequence>MSSYPSNLKTKTPNPNPVQYTDMVRASSMHHQPPGRGQPSRRYPQQYRPRSFSHARGQFRGQPRFYPQQFQHRRFSASSDMPKASLAKWRSEQEIFRDNSGEQAFSVSLPKKGLHTFPWSDSGDRNAALYAKRSKPQSYPKDTLLETRSKIPLKFPSPAITRRKSSSHKDQSAPDRPPRSPTASAAQGDQHLQWIEQWTPPPRSPTDDRSKNGYDVDTSEETSDLDMEGKGLSEAIQPSQQFALNGTATVPNDERGELNGEAKAHADTKPNSESHLGPLDPEKLPETPVSETASDNSVTEEQRVGAPDLGDKTGSIADLTLTPQSMPSQASADVDNQNPPDHPKSIESDHETEITKEMPSPTPDISSQPAQDLAEEPAQSQSTATDEGEVNTAKEAEGAREAAEASEALQDPPVPTSPQEQDFPHTPLNSIKEEEVLAEVPVWADSEKVKQHPEDYEKVMRFLKEHEIANDSSLPLSHNIVFYFSDTSTAKSKNANSYSATIRPMFVCETVWQFSARWRKFKERFSAPSFMLPNQNLYFFKQGIEPMWEDPVNARGGRITLSPTKMTLDELWEVVLCSFVGATCHNSIVGVVMSRRGRGDRIEIWMDEQGKEASEEVRAELSSMLPPIIQEVVQAAKYKKHFD</sequence>
<dbReference type="GO" id="GO:0016281">
    <property type="term" value="C:eukaryotic translation initiation factor 4F complex"/>
    <property type="evidence" value="ECO:0007669"/>
    <property type="project" value="TreeGrafter"/>
</dbReference>
<feature type="compositionally biased region" description="Polar residues" evidence="2">
    <location>
        <begin position="1"/>
        <end position="19"/>
    </location>
</feature>
<feature type="compositionally biased region" description="Low complexity" evidence="2">
    <location>
        <begin position="32"/>
        <end position="50"/>
    </location>
</feature>
<feature type="non-terminal residue" evidence="3">
    <location>
        <position position="1"/>
    </location>
</feature>
<dbReference type="Gene3D" id="3.30.760.10">
    <property type="entry name" value="RNA Cap, Translation Initiation Factor Eif4e"/>
    <property type="match status" value="1"/>
</dbReference>
<feature type="region of interest" description="Disordered" evidence="2">
    <location>
        <begin position="113"/>
        <end position="426"/>
    </location>
</feature>
<dbReference type="AlphaFoldDB" id="A0A8H7Q549"/>
<feature type="region of interest" description="Disordered" evidence="2">
    <location>
        <begin position="1"/>
        <end position="62"/>
    </location>
</feature>
<evidence type="ECO:0000313" key="4">
    <source>
        <dbReference type="Proteomes" id="UP000654370"/>
    </source>
</evidence>
<feature type="compositionally biased region" description="Basic and acidic residues" evidence="2">
    <location>
        <begin position="341"/>
        <end position="356"/>
    </location>
</feature>
<feature type="compositionally biased region" description="Acidic residues" evidence="2">
    <location>
        <begin position="217"/>
        <end position="226"/>
    </location>
</feature>
<dbReference type="InterPro" id="IPR001040">
    <property type="entry name" value="TIF_eIF_4E"/>
</dbReference>
<keyword evidence="1" id="KW-0648">Protein biosynthesis</keyword>
<keyword evidence="1" id="KW-0694">RNA-binding</keyword>
<feature type="compositionally biased region" description="Basic and acidic residues" evidence="2">
    <location>
        <begin position="167"/>
        <end position="178"/>
    </location>
</feature>
<dbReference type="Pfam" id="PF01652">
    <property type="entry name" value="IF4E"/>
    <property type="match status" value="1"/>
</dbReference>
<proteinExistence type="inferred from homology"/>
<keyword evidence="1" id="KW-0396">Initiation factor</keyword>
<dbReference type="OrthoDB" id="17977at2759"/>
<dbReference type="PANTHER" id="PTHR11960">
    <property type="entry name" value="EUKARYOTIC TRANSLATION INITIATION FACTOR 4E RELATED"/>
    <property type="match status" value="1"/>
</dbReference>